<feature type="signal peptide" evidence="1">
    <location>
        <begin position="1"/>
        <end position="32"/>
    </location>
</feature>
<keyword evidence="1" id="KW-0732">Signal</keyword>
<gene>
    <name evidence="3" type="ORF">ENR64_07895</name>
</gene>
<feature type="chain" id="PRO_5028399120" evidence="1">
    <location>
        <begin position="33"/>
        <end position="175"/>
    </location>
</feature>
<dbReference type="Pfam" id="PF08239">
    <property type="entry name" value="SH3_3"/>
    <property type="match status" value="1"/>
</dbReference>
<dbReference type="InterPro" id="IPR003646">
    <property type="entry name" value="SH3-like_bac-type"/>
</dbReference>
<name>A0A7C3PFD1_9CYAN</name>
<protein>
    <submittedName>
        <fullName evidence="3">SH3 domain-containing protein</fullName>
    </submittedName>
</protein>
<reference evidence="3" key="1">
    <citation type="journal article" date="2020" name="mSystems">
        <title>Genome- and Community-Level Interaction Insights into Carbon Utilization and Element Cycling Functions of Hydrothermarchaeota in Hydrothermal Sediment.</title>
        <authorList>
            <person name="Zhou Z."/>
            <person name="Liu Y."/>
            <person name="Xu W."/>
            <person name="Pan J."/>
            <person name="Luo Z.H."/>
            <person name="Li M."/>
        </authorList>
    </citation>
    <scope>NUCLEOTIDE SEQUENCE [LARGE SCALE GENOMIC DNA]</scope>
    <source>
        <strain evidence="3">SpSt-418</strain>
    </source>
</reference>
<evidence type="ECO:0000256" key="1">
    <source>
        <dbReference type="SAM" id="SignalP"/>
    </source>
</evidence>
<feature type="domain" description="SH3b" evidence="2">
    <location>
        <begin position="121"/>
        <end position="170"/>
    </location>
</feature>
<dbReference type="EMBL" id="DSRU01000102">
    <property type="protein sequence ID" value="HFM97678.1"/>
    <property type="molecule type" value="Genomic_DNA"/>
</dbReference>
<comment type="caution">
    <text evidence="3">The sequence shown here is derived from an EMBL/GenBank/DDBJ whole genome shotgun (WGS) entry which is preliminary data.</text>
</comment>
<evidence type="ECO:0000313" key="3">
    <source>
        <dbReference type="EMBL" id="HFM97678.1"/>
    </source>
</evidence>
<organism evidence="3">
    <name type="scientific">Oscillatoriales cyanobacterium SpSt-418</name>
    <dbReference type="NCBI Taxonomy" id="2282169"/>
    <lineage>
        <taxon>Bacteria</taxon>
        <taxon>Bacillati</taxon>
        <taxon>Cyanobacteriota</taxon>
        <taxon>Cyanophyceae</taxon>
        <taxon>Oscillatoriophycideae</taxon>
        <taxon>Oscillatoriales</taxon>
    </lineage>
</organism>
<evidence type="ECO:0000259" key="2">
    <source>
        <dbReference type="Pfam" id="PF08239"/>
    </source>
</evidence>
<sequence>MIDFMNPRSWQWLSSGLLAVLVAGSQMPPAKAQLSFEYDCPLDYQVYDLKDRTVNLRRSPNGAVVQAVPNGTQVADTYPDVPPYPDTAEWFSVRYQNRVVYVSKKLLYPTVYTAMDPSDRRVNLRNSPNGVILRSIPNGTNVRLVAPQAGWFKVRLRNGQVGYISAKLLKPAQCF</sequence>
<dbReference type="AlphaFoldDB" id="A0A7C3PFD1"/>
<proteinExistence type="predicted"/>
<accession>A0A7C3PFD1</accession>
<dbReference type="Gene3D" id="2.30.30.40">
    <property type="entry name" value="SH3 Domains"/>
    <property type="match status" value="1"/>
</dbReference>